<dbReference type="Gene3D" id="1.10.630.10">
    <property type="entry name" value="Cytochrome P450"/>
    <property type="match status" value="1"/>
</dbReference>
<keyword evidence="4 7" id="KW-0479">Metal-binding</keyword>
<protein>
    <submittedName>
        <fullName evidence="10">Benzoate 4-monooxygenase cytochrome P450</fullName>
    </submittedName>
</protein>
<sequence length="545" mass="59579">MIHSMIVSLPVPSPPQPTDNTDIPYAIAALVVVALVYPLVVFFVDRHGLRKYPAPSIAAYTPLWQMYHNYVGRKYLAVDRAHRQLGPVVRLGPTHLSFSSPRAYRAIYGHGTSIVKDAFYDNQAAGNPNMADVTDRAVHRGKRKNLSFVFAAKQIVAMEPRVAATVAKLVAALRIKAAGGQVSPRDRFAVGADGVFDVRPWLNMFAYDAITSVVWSQTYGFLDRGDDDCSAQDADGTVHTVQAMHTFHTGAAWSVCLGHLAPRWYALVKGVLLSWTAGRRCGDDFSGMARHLAVQRLARTADASEAADLFAHLPVTATAARPAPMPLDEIVAESTVMLNAGNDTTQSALTNTVYCLARHRDKQATLRAALRAAHTTGGGVVVDYATLQRVPYLRAVLDEALRLHPPLGTGAPRRTTAPTTIDGTIDGQPVPAGVTVSAQTWSLHRNAALFRDATAFCPERWLPGHPEYSDQERQHLQDYVAPFSMGPRACIGRNLAYMELSLCVAALVLAFDWRLPDPDYVLRHHERFNCNPVELPVKVTPLEGV</sequence>
<dbReference type="PROSITE" id="PS00086">
    <property type="entry name" value="CYTOCHROME_P450"/>
    <property type="match status" value="1"/>
</dbReference>
<keyword evidence="6 8" id="KW-0503">Monooxygenase</keyword>
<dbReference type="GO" id="GO:0005506">
    <property type="term" value="F:iron ion binding"/>
    <property type="evidence" value="ECO:0007669"/>
    <property type="project" value="InterPro"/>
</dbReference>
<keyword evidence="5 7" id="KW-0408">Iron</keyword>
<dbReference type="GO" id="GO:0020037">
    <property type="term" value="F:heme binding"/>
    <property type="evidence" value="ECO:0007669"/>
    <property type="project" value="InterPro"/>
</dbReference>
<dbReference type="PRINTS" id="PR00465">
    <property type="entry name" value="EP450IV"/>
</dbReference>
<keyword evidence="9" id="KW-0812">Transmembrane</keyword>
<dbReference type="InterPro" id="IPR002403">
    <property type="entry name" value="Cyt_P450_E_grp-IV"/>
</dbReference>
<dbReference type="RefSeq" id="XP_016584094.1">
    <property type="nucleotide sequence ID" value="XM_016728045.1"/>
</dbReference>
<proteinExistence type="inferred from homology"/>
<evidence type="ECO:0000313" key="10">
    <source>
        <dbReference type="EMBL" id="KJR81418.1"/>
    </source>
</evidence>
<dbReference type="PANTHER" id="PTHR24305">
    <property type="entry name" value="CYTOCHROME P450"/>
    <property type="match status" value="1"/>
</dbReference>
<evidence type="ECO:0000313" key="11">
    <source>
        <dbReference type="Proteomes" id="UP000033710"/>
    </source>
</evidence>
<reference evidence="10 11" key="2">
    <citation type="journal article" date="2015" name="Eukaryot. Cell">
        <title>Asexual propagation of a virulent clone complex in a human and feline outbreak of sporotrichosis.</title>
        <authorList>
            <person name="Teixeira Mde M."/>
            <person name="Rodrigues A.M."/>
            <person name="Tsui C.K."/>
            <person name="de Almeida L.G."/>
            <person name="Van Diepeningen A.D."/>
            <person name="van den Ende B.G."/>
            <person name="Fernandes G.F."/>
            <person name="Kano R."/>
            <person name="Hamelin R.C."/>
            <person name="Lopes-Bezerra L.M."/>
            <person name="Vasconcelos A.T."/>
            <person name="de Hoog S."/>
            <person name="de Camargo Z.P."/>
            <person name="Felipe M.S."/>
        </authorList>
    </citation>
    <scope>NUCLEOTIDE SEQUENCE [LARGE SCALE GENOMIC DNA]</scope>
    <source>
        <strain evidence="10 11">1099-18</strain>
    </source>
</reference>
<dbReference type="OrthoDB" id="2789670at2759"/>
<keyword evidence="9" id="KW-1133">Transmembrane helix</keyword>
<feature type="transmembrane region" description="Helical" evidence="9">
    <location>
        <begin position="23"/>
        <end position="44"/>
    </location>
</feature>
<dbReference type="VEuPathDB" id="FungiDB:SPSK_01114"/>
<comment type="similarity">
    <text evidence="2 8">Belongs to the cytochrome P450 family.</text>
</comment>
<evidence type="ECO:0000256" key="5">
    <source>
        <dbReference type="ARBA" id="ARBA00023004"/>
    </source>
</evidence>
<gene>
    <name evidence="10" type="ORF">SPSK_01114</name>
</gene>
<name>A0A0F2LVC7_SPOSC</name>
<evidence type="ECO:0000256" key="4">
    <source>
        <dbReference type="ARBA" id="ARBA00022723"/>
    </source>
</evidence>
<accession>A0A0F2LVC7</accession>
<evidence type="ECO:0000256" key="6">
    <source>
        <dbReference type="ARBA" id="ARBA00023033"/>
    </source>
</evidence>
<keyword evidence="3 7" id="KW-0349">Heme</keyword>
<evidence type="ECO:0000256" key="8">
    <source>
        <dbReference type="RuleBase" id="RU000461"/>
    </source>
</evidence>
<dbReference type="GeneID" id="27663322"/>
<dbReference type="KEGG" id="ssck:SPSK_01114"/>
<evidence type="ECO:0000256" key="1">
    <source>
        <dbReference type="ARBA" id="ARBA00001971"/>
    </source>
</evidence>
<dbReference type="InterPro" id="IPR050121">
    <property type="entry name" value="Cytochrome_P450_monoxygenase"/>
</dbReference>
<dbReference type="InterPro" id="IPR017972">
    <property type="entry name" value="Cyt_P450_CS"/>
</dbReference>
<feature type="binding site" description="axial binding residue" evidence="7">
    <location>
        <position position="490"/>
    </location>
    <ligand>
        <name>heme</name>
        <dbReference type="ChEBI" id="CHEBI:30413"/>
    </ligand>
    <ligandPart>
        <name>Fe</name>
        <dbReference type="ChEBI" id="CHEBI:18248"/>
    </ligandPart>
</feature>
<evidence type="ECO:0000256" key="3">
    <source>
        <dbReference type="ARBA" id="ARBA00022617"/>
    </source>
</evidence>
<dbReference type="PANTHER" id="PTHR24305:SF172">
    <property type="entry name" value="P450, PUTATIVE (EUROFUNG)-RELATED"/>
    <property type="match status" value="1"/>
</dbReference>
<dbReference type="PRINTS" id="PR00385">
    <property type="entry name" value="P450"/>
</dbReference>
<dbReference type="EMBL" id="AXCR01000011">
    <property type="protein sequence ID" value="KJR81418.1"/>
    <property type="molecule type" value="Genomic_DNA"/>
</dbReference>
<organism evidence="10 11">
    <name type="scientific">Sporothrix schenckii 1099-18</name>
    <dbReference type="NCBI Taxonomy" id="1397361"/>
    <lineage>
        <taxon>Eukaryota</taxon>
        <taxon>Fungi</taxon>
        <taxon>Dikarya</taxon>
        <taxon>Ascomycota</taxon>
        <taxon>Pezizomycotina</taxon>
        <taxon>Sordariomycetes</taxon>
        <taxon>Sordariomycetidae</taxon>
        <taxon>Ophiostomatales</taxon>
        <taxon>Ophiostomataceae</taxon>
        <taxon>Sporothrix</taxon>
    </lineage>
</organism>
<keyword evidence="9" id="KW-0472">Membrane</keyword>
<dbReference type="AlphaFoldDB" id="A0A0F2LVC7"/>
<comment type="caution">
    <text evidence="10">The sequence shown here is derived from an EMBL/GenBank/DDBJ whole genome shotgun (WGS) entry which is preliminary data.</text>
</comment>
<dbReference type="InterPro" id="IPR001128">
    <property type="entry name" value="Cyt_P450"/>
</dbReference>
<evidence type="ECO:0000256" key="2">
    <source>
        <dbReference type="ARBA" id="ARBA00010617"/>
    </source>
</evidence>
<reference evidence="10 11" key="1">
    <citation type="journal article" date="2014" name="BMC Genomics">
        <title>Comparative genomics of the major fungal agents of human and animal Sporotrichosis: Sporothrix schenckii and Sporothrix brasiliensis.</title>
        <authorList>
            <person name="Teixeira M.M."/>
            <person name="de Almeida L.G."/>
            <person name="Kubitschek-Barreira P."/>
            <person name="Alves F.L."/>
            <person name="Kioshima E.S."/>
            <person name="Abadio A.K."/>
            <person name="Fernandes L."/>
            <person name="Derengowski L.S."/>
            <person name="Ferreira K.S."/>
            <person name="Souza R.C."/>
            <person name="Ruiz J.C."/>
            <person name="de Andrade N.C."/>
            <person name="Paes H.C."/>
            <person name="Nicola A.M."/>
            <person name="Albuquerque P."/>
            <person name="Gerber A.L."/>
            <person name="Martins V.P."/>
            <person name="Peconick L.D."/>
            <person name="Neto A.V."/>
            <person name="Chaucanez C.B."/>
            <person name="Silva P.A."/>
            <person name="Cunha O.L."/>
            <person name="de Oliveira F.F."/>
            <person name="dos Santos T.C."/>
            <person name="Barros A.L."/>
            <person name="Soares M.A."/>
            <person name="de Oliveira L.M."/>
            <person name="Marini M.M."/>
            <person name="Villalobos-Duno H."/>
            <person name="Cunha M.M."/>
            <person name="de Hoog S."/>
            <person name="da Silveira J.F."/>
            <person name="Henrissat B."/>
            <person name="Nino-Vega G.A."/>
            <person name="Cisalpino P.S."/>
            <person name="Mora-Montes H.M."/>
            <person name="Almeida S.R."/>
            <person name="Stajich J.E."/>
            <person name="Lopes-Bezerra L.M."/>
            <person name="Vasconcelos A.T."/>
            <person name="Felipe M.S."/>
        </authorList>
    </citation>
    <scope>NUCLEOTIDE SEQUENCE [LARGE SCALE GENOMIC DNA]</scope>
    <source>
        <strain evidence="10 11">1099-18</strain>
    </source>
</reference>
<comment type="cofactor">
    <cofactor evidence="1 7">
        <name>heme</name>
        <dbReference type="ChEBI" id="CHEBI:30413"/>
    </cofactor>
</comment>
<evidence type="ECO:0000256" key="7">
    <source>
        <dbReference type="PIRSR" id="PIRSR602403-1"/>
    </source>
</evidence>
<dbReference type="Pfam" id="PF00067">
    <property type="entry name" value="p450"/>
    <property type="match status" value="1"/>
</dbReference>
<keyword evidence="8" id="KW-0560">Oxidoreductase</keyword>
<evidence type="ECO:0000256" key="9">
    <source>
        <dbReference type="SAM" id="Phobius"/>
    </source>
</evidence>
<dbReference type="GO" id="GO:0016705">
    <property type="term" value="F:oxidoreductase activity, acting on paired donors, with incorporation or reduction of molecular oxygen"/>
    <property type="evidence" value="ECO:0007669"/>
    <property type="project" value="InterPro"/>
</dbReference>
<dbReference type="InterPro" id="IPR036396">
    <property type="entry name" value="Cyt_P450_sf"/>
</dbReference>
<dbReference type="SUPFAM" id="SSF48264">
    <property type="entry name" value="Cytochrome P450"/>
    <property type="match status" value="1"/>
</dbReference>
<dbReference type="Proteomes" id="UP000033710">
    <property type="component" value="Unassembled WGS sequence"/>
</dbReference>
<dbReference type="GO" id="GO:0004497">
    <property type="term" value="F:monooxygenase activity"/>
    <property type="evidence" value="ECO:0007669"/>
    <property type="project" value="UniProtKB-KW"/>
</dbReference>